<gene>
    <name evidence="1" type="ORF">LCGC14_1985760</name>
</gene>
<sequence length="43" mass="4655">KDVDAPIARKFISALANLASAPIRVSTQALLWRSVLLKNPIPV</sequence>
<name>A0A0F9F7I0_9ZZZZ</name>
<dbReference type="EMBL" id="LAZR01022303">
    <property type="protein sequence ID" value="KKL82334.1"/>
    <property type="molecule type" value="Genomic_DNA"/>
</dbReference>
<comment type="caution">
    <text evidence="1">The sequence shown here is derived from an EMBL/GenBank/DDBJ whole genome shotgun (WGS) entry which is preliminary data.</text>
</comment>
<feature type="non-terminal residue" evidence="1">
    <location>
        <position position="1"/>
    </location>
</feature>
<reference evidence="1" key="1">
    <citation type="journal article" date="2015" name="Nature">
        <title>Complex archaea that bridge the gap between prokaryotes and eukaryotes.</title>
        <authorList>
            <person name="Spang A."/>
            <person name="Saw J.H."/>
            <person name="Jorgensen S.L."/>
            <person name="Zaremba-Niedzwiedzka K."/>
            <person name="Martijn J."/>
            <person name="Lind A.E."/>
            <person name="van Eijk R."/>
            <person name="Schleper C."/>
            <person name="Guy L."/>
            <person name="Ettema T.J."/>
        </authorList>
    </citation>
    <scope>NUCLEOTIDE SEQUENCE</scope>
</reference>
<proteinExistence type="predicted"/>
<accession>A0A0F9F7I0</accession>
<organism evidence="1">
    <name type="scientific">marine sediment metagenome</name>
    <dbReference type="NCBI Taxonomy" id="412755"/>
    <lineage>
        <taxon>unclassified sequences</taxon>
        <taxon>metagenomes</taxon>
        <taxon>ecological metagenomes</taxon>
    </lineage>
</organism>
<dbReference type="AlphaFoldDB" id="A0A0F9F7I0"/>
<evidence type="ECO:0000313" key="1">
    <source>
        <dbReference type="EMBL" id="KKL82334.1"/>
    </source>
</evidence>
<protein>
    <submittedName>
        <fullName evidence="1">Uncharacterized protein</fullName>
    </submittedName>
</protein>